<protein>
    <submittedName>
        <fullName evidence="2">Uncharacterized protein</fullName>
    </submittedName>
</protein>
<evidence type="ECO:0000313" key="3">
    <source>
        <dbReference type="Proteomes" id="UP000297299"/>
    </source>
</evidence>
<sequence length="119" mass="13925">MKSGSIEFCTAAQLTRTWLQLVQCRYLRPQVSLYQVFAKYKLTDCYCRTDVYDIALSGQDSRNGTSRHRTSLTVLPDEASFHGHWGNKVPKEYKKPEGKRPRDQETKRPRDQETKRPED</sequence>
<dbReference type="EMBL" id="PHWZ01000159">
    <property type="protein sequence ID" value="TEY62633.1"/>
    <property type="molecule type" value="Genomic_DNA"/>
</dbReference>
<keyword evidence="3" id="KW-1185">Reference proteome</keyword>
<evidence type="ECO:0000313" key="2">
    <source>
        <dbReference type="EMBL" id="TEY62633.1"/>
    </source>
</evidence>
<dbReference type="Proteomes" id="UP000297299">
    <property type="component" value="Unassembled WGS sequence"/>
</dbReference>
<gene>
    <name evidence="2" type="ORF">BOTCAL_0159g00040</name>
</gene>
<reference evidence="2 3" key="1">
    <citation type="submission" date="2017-11" db="EMBL/GenBank/DDBJ databases">
        <title>Comparative genomics of Botrytis spp.</title>
        <authorList>
            <person name="Valero-Jimenez C.A."/>
            <person name="Tapia P."/>
            <person name="Veloso J."/>
            <person name="Silva-Moreno E."/>
            <person name="Staats M."/>
            <person name="Valdes J.H."/>
            <person name="Van Kan J.A.L."/>
        </authorList>
    </citation>
    <scope>NUCLEOTIDE SEQUENCE [LARGE SCALE GENOMIC DNA]</scope>
    <source>
        <strain evidence="2 3">MUCL2830</strain>
    </source>
</reference>
<evidence type="ECO:0000256" key="1">
    <source>
        <dbReference type="SAM" id="MobiDB-lite"/>
    </source>
</evidence>
<feature type="compositionally biased region" description="Basic and acidic residues" evidence="1">
    <location>
        <begin position="89"/>
        <end position="119"/>
    </location>
</feature>
<accession>A0A4Y8D1V1</accession>
<dbReference type="AlphaFoldDB" id="A0A4Y8D1V1"/>
<feature type="region of interest" description="Disordered" evidence="1">
    <location>
        <begin position="58"/>
        <end position="119"/>
    </location>
</feature>
<name>A0A4Y8D1V1_9HELO</name>
<organism evidence="2 3">
    <name type="scientific">Botryotinia calthae</name>
    <dbReference type="NCBI Taxonomy" id="38488"/>
    <lineage>
        <taxon>Eukaryota</taxon>
        <taxon>Fungi</taxon>
        <taxon>Dikarya</taxon>
        <taxon>Ascomycota</taxon>
        <taxon>Pezizomycotina</taxon>
        <taxon>Leotiomycetes</taxon>
        <taxon>Helotiales</taxon>
        <taxon>Sclerotiniaceae</taxon>
        <taxon>Botryotinia</taxon>
    </lineage>
</organism>
<comment type="caution">
    <text evidence="2">The sequence shown here is derived from an EMBL/GenBank/DDBJ whole genome shotgun (WGS) entry which is preliminary data.</text>
</comment>
<proteinExistence type="predicted"/>